<keyword evidence="2" id="KW-1185">Reference proteome</keyword>
<dbReference type="InParanoid" id="A0A6L2PTS3"/>
<organism evidence="1 2">
    <name type="scientific">Coptotermes formosanus</name>
    <name type="common">Formosan subterranean termite</name>
    <dbReference type="NCBI Taxonomy" id="36987"/>
    <lineage>
        <taxon>Eukaryota</taxon>
        <taxon>Metazoa</taxon>
        <taxon>Ecdysozoa</taxon>
        <taxon>Arthropoda</taxon>
        <taxon>Hexapoda</taxon>
        <taxon>Insecta</taxon>
        <taxon>Pterygota</taxon>
        <taxon>Neoptera</taxon>
        <taxon>Polyneoptera</taxon>
        <taxon>Dictyoptera</taxon>
        <taxon>Blattodea</taxon>
        <taxon>Blattoidea</taxon>
        <taxon>Termitoidae</taxon>
        <taxon>Rhinotermitidae</taxon>
        <taxon>Coptotermes</taxon>
    </lineage>
</organism>
<comment type="caution">
    <text evidence="1">The sequence shown here is derived from an EMBL/GenBank/DDBJ whole genome shotgun (WGS) entry which is preliminary data.</text>
</comment>
<dbReference type="GO" id="GO:0031146">
    <property type="term" value="P:SCF-dependent proteasomal ubiquitin-dependent protein catabolic process"/>
    <property type="evidence" value="ECO:0007669"/>
    <property type="project" value="TreeGrafter"/>
</dbReference>
<dbReference type="OrthoDB" id="63112at2759"/>
<dbReference type="EMBL" id="BLKM01000498">
    <property type="protein sequence ID" value="GFG34592.1"/>
    <property type="molecule type" value="Genomic_DNA"/>
</dbReference>
<dbReference type="SUPFAM" id="SSF52058">
    <property type="entry name" value="L domain-like"/>
    <property type="match status" value="1"/>
</dbReference>
<name>A0A6L2PTS3_COPFO</name>
<dbReference type="Proteomes" id="UP000502823">
    <property type="component" value="Unassembled WGS sequence"/>
</dbReference>
<protein>
    <recommendedName>
        <fullName evidence="3">F-box domain-containing protein</fullName>
    </recommendedName>
</protein>
<dbReference type="SMART" id="SM00367">
    <property type="entry name" value="LRR_CC"/>
    <property type="match status" value="4"/>
</dbReference>
<dbReference type="PANTHER" id="PTHR13318">
    <property type="entry name" value="PARTNER OF PAIRED, ISOFORM B-RELATED"/>
    <property type="match status" value="1"/>
</dbReference>
<dbReference type="GO" id="GO:0019005">
    <property type="term" value="C:SCF ubiquitin ligase complex"/>
    <property type="evidence" value="ECO:0007669"/>
    <property type="project" value="TreeGrafter"/>
</dbReference>
<evidence type="ECO:0000313" key="2">
    <source>
        <dbReference type="Proteomes" id="UP000502823"/>
    </source>
</evidence>
<dbReference type="InterPro" id="IPR032675">
    <property type="entry name" value="LRR_dom_sf"/>
</dbReference>
<gene>
    <name evidence="1" type="ORF">Cfor_01923</name>
</gene>
<evidence type="ECO:0000313" key="1">
    <source>
        <dbReference type="EMBL" id="GFG34592.1"/>
    </source>
</evidence>
<dbReference type="PANTHER" id="PTHR13318:SF95">
    <property type="entry name" value="F-BOX PROTEIN YLR352W"/>
    <property type="match status" value="1"/>
</dbReference>
<proteinExistence type="predicted"/>
<dbReference type="InterPro" id="IPR006553">
    <property type="entry name" value="Leu-rich_rpt_Cys-con_subtyp"/>
</dbReference>
<evidence type="ECO:0008006" key="3">
    <source>
        <dbReference type="Google" id="ProtNLM"/>
    </source>
</evidence>
<accession>A0A6L2PTS3</accession>
<dbReference type="AlphaFoldDB" id="A0A6L2PTS3"/>
<reference evidence="2" key="1">
    <citation type="submission" date="2020-01" db="EMBL/GenBank/DDBJ databases">
        <title>Draft genome sequence of the Termite Coptotermes fromosanus.</title>
        <authorList>
            <person name="Itakura S."/>
            <person name="Yosikawa Y."/>
            <person name="Umezawa K."/>
        </authorList>
    </citation>
    <scope>NUCLEOTIDE SEQUENCE [LARGE SCALE GENOMIC DNA]</scope>
</reference>
<sequence>MITPMKWDLLQALEDTLIDFVRQTAARWTERLYWAVSLSRKKWLRETQLLEEECGKFRADFLWLGSKPSEFINRAAKEVVQIIDKYDRNNGLHLTTTADKEIHKHICRCMLEAALFPTITDWHIKNDTSEFTKELMVLLFPCLPNMKCLRVAEDMPSRCSWLLANNIRMLNHLQEFYFPIGCSRHVLIELGKHCKQLKRLSVMSSKHVDDSSVNHLLKLRNLVFLNVDGTHVTPKGYSRLLCNLPKLRNITWANRVDDVLLNITKDEIQTVKSLIGTVRNALTIVLKCPFITHLSLFAVKDNLSDLKELNAVTEFTLVDCDSDIGNLAEVLHGIGPKLKELDLSNVTNVSIRDVTKCCTHLEILSLDCCKFTQSGEKPFDPQLPHFQNLASLELRANRWYGDFHSYLRSYVNLKVLTARCIPDLDDVAVVSVLQSNGFQNLKEFSAQDCGFLSMISVSLLVENCGNLHLLKGVGTWSGIQKEDMPEVYRKASYADVPITVVP</sequence>
<dbReference type="Gene3D" id="3.80.10.10">
    <property type="entry name" value="Ribonuclease Inhibitor"/>
    <property type="match status" value="2"/>
</dbReference>